<dbReference type="Gene3D" id="3.30.70.270">
    <property type="match status" value="1"/>
</dbReference>
<protein>
    <submittedName>
        <fullName evidence="2">Diguanylate cyclase (GGDEF) domain-containing protein</fullName>
    </submittedName>
</protein>
<dbReference type="InterPro" id="IPR029787">
    <property type="entry name" value="Nucleotide_cyclase"/>
</dbReference>
<dbReference type="STRING" id="39841.SAMN05660836_00531"/>
<name>A0A1I4RCJ1_9BACT</name>
<sequence length="250" mass="27816">MKDLLKQIIDSIPYPLGIVDTRGDIILNPEALSHMGQIEIPQWQQMLANRITTFEVITSSRRLVAVRSVPLTGREALLVFEEPDQADIPRDELTNLMTRHHLHSIGEIILRGTSPDRKTAILFLDLDGFKLVNDTLGHDAGDEVLVEVARRMTSAIRSVDLCFRWGGDEFVIITQGLTEKIHSGLIARRIINAITRPLVVKKREARLGVSIGIAVAPDDGSDIDELLRKADKAMYEAKKSGGNTYAFTVE</sequence>
<keyword evidence="3" id="KW-1185">Reference proteome</keyword>
<organism evidence="2 3">
    <name type="scientific">Thermodesulforhabdus norvegica</name>
    <dbReference type="NCBI Taxonomy" id="39841"/>
    <lineage>
        <taxon>Bacteria</taxon>
        <taxon>Pseudomonadati</taxon>
        <taxon>Thermodesulfobacteriota</taxon>
        <taxon>Syntrophobacteria</taxon>
        <taxon>Syntrophobacterales</taxon>
        <taxon>Thermodesulforhabdaceae</taxon>
        <taxon>Thermodesulforhabdus</taxon>
    </lineage>
</organism>
<feature type="domain" description="GGDEF" evidence="1">
    <location>
        <begin position="117"/>
        <end position="250"/>
    </location>
</feature>
<dbReference type="SUPFAM" id="SSF55073">
    <property type="entry name" value="Nucleotide cyclase"/>
    <property type="match status" value="1"/>
</dbReference>
<dbReference type="NCBIfam" id="TIGR00254">
    <property type="entry name" value="GGDEF"/>
    <property type="match status" value="1"/>
</dbReference>
<gene>
    <name evidence="2" type="ORF">SAMN05660836_00531</name>
</gene>
<dbReference type="Pfam" id="PF00990">
    <property type="entry name" value="GGDEF"/>
    <property type="match status" value="1"/>
</dbReference>
<dbReference type="PROSITE" id="PS50887">
    <property type="entry name" value="GGDEF"/>
    <property type="match status" value="1"/>
</dbReference>
<accession>A0A1I4RCJ1</accession>
<dbReference type="InterPro" id="IPR052163">
    <property type="entry name" value="DGC-Regulatory_Protein"/>
</dbReference>
<evidence type="ECO:0000313" key="3">
    <source>
        <dbReference type="Proteomes" id="UP000199611"/>
    </source>
</evidence>
<dbReference type="OrthoDB" id="9812260at2"/>
<evidence type="ECO:0000259" key="1">
    <source>
        <dbReference type="PROSITE" id="PS50887"/>
    </source>
</evidence>
<dbReference type="InterPro" id="IPR043128">
    <property type="entry name" value="Rev_trsase/Diguanyl_cyclase"/>
</dbReference>
<dbReference type="Proteomes" id="UP000199611">
    <property type="component" value="Unassembled WGS sequence"/>
</dbReference>
<dbReference type="SMART" id="SM00267">
    <property type="entry name" value="GGDEF"/>
    <property type="match status" value="1"/>
</dbReference>
<dbReference type="EMBL" id="FOUU01000001">
    <property type="protein sequence ID" value="SFM49680.1"/>
    <property type="molecule type" value="Genomic_DNA"/>
</dbReference>
<proteinExistence type="predicted"/>
<reference evidence="2 3" key="1">
    <citation type="submission" date="2016-10" db="EMBL/GenBank/DDBJ databases">
        <authorList>
            <person name="de Groot N.N."/>
        </authorList>
    </citation>
    <scope>NUCLEOTIDE SEQUENCE [LARGE SCALE GENOMIC DNA]</scope>
    <source>
        <strain evidence="2 3">DSM 9990</strain>
    </source>
</reference>
<dbReference type="PANTHER" id="PTHR46663:SF2">
    <property type="entry name" value="GGDEF DOMAIN-CONTAINING PROTEIN"/>
    <property type="match status" value="1"/>
</dbReference>
<dbReference type="CDD" id="cd01949">
    <property type="entry name" value="GGDEF"/>
    <property type="match status" value="1"/>
</dbReference>
<dbReference type="RefSeq" id="WP_093393259.1">
    <property type="nucleotide sequence ID" value="NZ_FOUU01000001.1"/>
</dbReference>
<dbReference type="PANTHER" id="PTHR46663">
    <property type="entry name" value="DIGUANYLATE CYCLASE DGCT-RELATED"/>
    <property type="match status" value="1"/>
</dbReference>
<dbReference type="InterPro" id="IPR000160">
    <property type="entry name" value="GGDEF_dom"/>
</dbReference>
<evidence type="ECO:0000313" key="2">
    <source>
        <dbReference type="EMBL" id="SFM49680.1"/>
    </source>
</evidence>
<dbReference type="AlphaFoldDB" id="A0A1I4RCJ1"/>